<comment type="subcellular location">
    <subcellularLocation>
        <location evidence="2">Cytoplasm</location>
    </subcellularLocation>
    <subcellularLocation>
        <location evidence="1">Nucleus</location>
    </subcellularLocation>
</comment>
<feature type="compositionally biased region" description="Basic and acidic residues" evidence="11">
    <location>
        <begin position="181"/>
        <end position="209"/>
    </location>
</feature>
<sequence>MSDQKNGSSGLRDDEDELSASDDSEPEERPSTLIFDPELDNSDEDDEEEPCAPAVQGQFSLKGGGSDFSHRTHNIFDCLDKVATPTSYSSSSSSTSTFVSSSSSSSSTNQQKDGVFTRPLAPPPSRKTSQPPPNPPIAAKKRWTPDYLLHPERWTHYSLEDVSETSDHGNTAAALSFLSDLQERKEEQMRGEEKEKKQEDKKKEKEQSHTDSSSCEPQHRMVFCRPNMPKKEQPAEKSREKETHLSHLQEEEEEGEGKEGKKHREGEADKETSKGEEEAPPVFTSFKRMRSKNYRKSSEGEEH</sequence>
<keyword evidence="8" id="KW-0539">Nucleus</keyword>
<reference evidence="12" key="1">
    <citation type="submission" date="2023-08" db="EMBL/GenBank/DDBJ databases">
        <authorList>
            <person name="Alioto T."/>
            <person name="Alioto T."/>
            <person name="Gomez Garrido J."/>
        </authorList>
    </citation>
    <scope>NUCLEOTIDE SEQUENCE</scope>
</reference>
<evidence type="ECO:0000256" key="8">
    <source>
        <dbReference type="ARBA" id="ARBA00023242"/>
    </source>
</evidence>
<proteinExistence type="inferred from homology"/>
<feature type="region of interest" description="Disordered" evidence="11">
    <location>
        <begin position="1"/>
        <end position="72"/>
    </location>
</feature>
<protein>
    <recommendedName>
        <fullName evidence="9">U5 small nuclear ribonucleoprotein TSSC4</fullName>
    </recommendedName>
</protein>
<evidence type="ECO:0000256" key="7">
    <source>
        <dbReference type="ARBA" id="ARBA00023187"/>
    </source>
</evidence>
<accession>A0AAV1EIX8</accession>
<dbReference type="Pfam" id="PF15264">
    <property type="entry name" value="TSSC4"/>
    <property type="match status" value="1"/>
</dbReference>
<evidence type="ECO:0000313" key="13">
    <source>
        <dbReference type="Proteomes" id="UP001178508"/>
    </source>
</evidence>
<evidence type="ECO:0000256" key="3">
    <source>
        <dbReference type="ARBA" id="ARBA00010362"/>
    </source>
</evidence>
<keyword evidence="4" id="KW-0963">Cytoplasm</keyword>
<feature type="compositionally biased region" description="Basic and acidic residues" evidence="11">
    <location>
        <begin position="229"/>
        <end position="249"/>
    </location>
</feature>
<gene>
    <name evidence="12" type="ORF">XNOV1_A037805</name>
</gene>
<dbReference type="GO" id="GO:0005737">
    <property type="term" value="C:cytoplasm"/>
    <property type="evidence" value="ECO:0007669"/>
    <property type="project" value="UniProtKB-SubCell"/>
</dbReference>
<dbReference type="PANTHER" id="PTHR13445:SF3">
    <property type="entry name" value="U5 SMALL NUCLEAR RIBONUCLEOPROTEIN TSSC4"/>
    <property type="match status" value="1"/>
</dbReference>
<organism evidence="12 13">
    <name type="scientific">Xyrichtys novacula</name>
    <name type="common">Pearly razorfish</name>
    <name type="synonym">Hemipteronotus novacula</name>
    <dbReference type="NCBI Taxonomy" id="13765"/>
    <lineage>
        <taxon>Eukaryota</taxon>
        <taxon>Metazoa</taxon>
        <taxon>Chordata</taxon>
        <taxon>Craniata</taxon>
        <taxon>Vertebrata</taxon>
        <taxon>Euteleostomi</taxon>
        <taxon>Actinopterygii</taxon>
        <taxon>Neopterygii</taxon>
        <taxon>Teleostei</taxon>
        <taxon>Neoteleostei</taxon>
        <taxon>Acanthomorphata</taxon>
        <taxon>Eupercaria</taxon>
        <taxon>Labriformes</taxon>
        <taxon>Labridae</taxon>
        <taxon>Xyrichtys</taxon>
    </lineage>
</organism>
<dbReference type="GO" id="GO:0005681">
    <property type="term" value="C:spliceosomal complex"/>
    <property type="evidence" value="ECO:0007669"/>
    <property type="project" value="UniProtKB-KW"/>
</dbReference>
<keyword evidence="13" id="KW-1185">Reference proteome</keyword>
<comment type="function">
    <text evidence="10">Protein associated with the U5 snRNP, during its maturation and its post-splicing recycling and which is required for spliceosomal tri-snRNP complex assembly in the nucleus. Has a molecular sequestering activity and transiently hinders SNRNP200 binding sites for constitutive splicing factors that intervene later during the assembly of the spliceosome and splicing. Together with its molecular sequestering activity, may also function as a molecular adapter and placeholder, coordinating the assembly of the U5 snRNP and its association with the U4/U6 di-snRNP.</text>
</comment>
<dbReference type="InterPro" id="IPR029338">
    <property type="entry name" value="TSSC4"/>
</dbReference>
<dbReference type="GO" id="GO:0008380">
    <property type="term" value="P:RNA splicing"/>
    <property type="evidence" value="ECO:0007669"/>
    <property type="project" value="UniProtKB-KW"/>
</dbReference>
<keyword evidence="7" id="KW-0508">mRNA splicing</keyword>
<dbReference type="Proteomes" id="UP001178508">
    <property type="component" value="Chromosome 1"/>
</dbReference>
<feature type="compositionally biased region" description="Pro residues" evidence="11">
    <location>
        <begin position="120"/>
        <end position="136"/>
    </location>
</feature>
<dbReference type="GO" id="GO:0006397">
    <property type="term" value="P:mRNA processing"/>
    <property type="evidence" value="ECO:0007669"/>
    <property type="project" value="UniProtKB-KW"/>
</dbReference>
<feature type="compositionally biased region" description="Acidic residues" evidence="11">
    <location>
        <begin position="13"/>
        <end position="26"/>
    </location>
</feature>
<evidence type="ECO:0000256" key="9">
    <source>
        <dbReference type="ARBA" id="ARBA00035304"/>
    </source>
</evidence>
<feature type="compositionally biased region" description="Acidic residues" evidence="11">
    <location>
        <begin position="37"/>
        <end position="50"/>
    </location>
</feature>
<evidence type="ECO:0000256" key="5">
    <source>
        <dbReference type="ARBA" id="ARBA00022664"/>
    </source>
</evidence>
<feature type="compositionally biased region" description="Low complexity" evidence="11">
    <location>
        <begin position="86"/>
        <end position="108"/>
    </location>
</feature>
<evidence type="ECO:0000256" key="4">
    <source>
        <dbReference type="ARBA" id="ARBA00022490"/>
    </source>
</evidence>
<comment type="similarity">
    <text evidence="3">Belongs to the TSSC4 family.</text>
</comment>
<evidence type="ECO:0000256" key="1">
    <source>
        <dbReference type="ARBA" id="ARBA00004123"/>
    </source>
</evidence>
<dbReference type="AlphaFoldDB" id="A0AAV1EIX8"/>
<dbReference type="EMBL" id="OY660864">
    <property type="protein sequence ID" value="CAJ1048682.1"/>
    <property type="molecule type" value="Genomic_DNA"/>
</dbReference>
<dbReference type="PANTHER" id="PTHR13445">
    <property type="entry name" value="TUMOR SUPPRESSING SUBTRANSFERABLE CANDIDATE 4 TSSC4"/>
    <property type="match status" value="1"/>
</dbReference>
<evidence type="ECO:0000256" key="10">
    <source>
        <dbReference type="ARBA" id="ARBA00045970"/>
    </source>
</evidence>
<feature type="compositionally biased region" description="Basic and acidic residues" evidence="11">
    <location>
        <begin position="257"/>
        <end position="277"/>
    </location>
</feature>
<keyword evidence="6" id="KW-0747">Spliceosome</keyword>
<feature type="region of interest" description="Disordered" evidence="11">
    <location>
        <begin position="161"/>
        <end position="303"/>
    </location>
</feature>
<evidence type="ECO:0000256" key="2">
    <source>
        <dbReference type="ARBA" id="ARBA00004496"/>
    </source>
</evidence>
<keyword evidence="5" id="KW-0507">mRNA processing</keyword>
<evidence type="ECO:0000256" key="11">
    <source>
        <dbReference type="SAM" id="MobiDB-lite"/>
    </source>
</evidence>
<evidence type="ECO:0000256" key="6">
    <source>
        <dbReference type="ARBA" id="ARBA00022728"/>
    </source>
</evidence>
<evidence type="ECO:0000313" key="12">
    <source>
        <dbReference type="EMBL" id="CAJ1048682.1"/>
    </source>
</evidence>
<name>A0AAV1EIX8_XYRNO</name>
<feature type="region of interest" description="Disordered" evidence="11">
    <location>
        <begin position="84"/>
        <end position="145"/>
    </location>
</feature>